<dbReference type="CDD" id="cd00609">
    <property type="entry name" value="AAT_like"/>
    <property type="match status" value="1"/>
</dbReference>
<dbReference type="InterPro" id="IPR019546">
    <property type="entry name" value="TAT_signal_bac_arc"/>
</dbReference>
<keyword evidence="4 8" id="KW-0808">Transferase</keyword>
<dbReference type="Gene3D" id="3.40.640.10">
    <property type="entry name" value="Type I PLP-dependent aspartate aminotransferase-like (Major domain)"/>
    <property type="match status" value="1"/>
</dbReference>
<evidence type="ECO:0000256" key="4">
    <source>
        <dbReference type="ARBA" id="ARBA00022679"/>
    </source>
</evidence>
<evidence type="ECO:0000313" key="9">
    <source>
        <dbReference type="Proteomes" id="UP000316714"/>
    </source>
</evidence>
<accession>A0A5C5VFR4</accession>
<sequence>MPLDPSPSGPIPAGPSRRAFLGGAAAATAALGLSPGGAAASKPRVPGLVSVSDEAEYDRLVKLCYNENPYGPSESVLRALEHATRYANRYLCPDSGVLQAIAAHHGVAPENVLLGAGSTEVLGIAARAFLAEGQQIIGSTPTFELVYQFATGVQAAAHRLPLLGDYRQDVKAIAAAARRPDAGFVYVCNPNNPTGLIVTRDEVAELVDAAASDTPLVIDEAYCDFADSDAYRSALPYVRSGEPVVVVRTFSKAYGMAGVRLGYAVAPPELIERMSRHAGDMSVSVLARWAGAAAIADQQARQRVCEETIRLRREVTGELRGLGYESLDSQASFFMVDLKRPVKPVIDAFRTEGVLVGRPFPPMLNHLRVSIGAPAEMQRFLDAFKKILPAA</sequence>
<protein>
    <submittedName>
        <fullName evidence="8">Histidinol-phosphate aminotransferase 2</fullName>
        <ecNumber evidence="8">2.6.1.9</ecNumber>
    </submittedName>
</protein>
<dbReference type="RefSeq" id="WP_146565888.1">
    <property type="nucleotide sequence ID" value="NZ_SIHJ01000001.1"/>
</dbReference>
<dbReference type="PANTHER" id="PTHR43643">
    <property type="entry name" value="HISTIDINOL-PHOSPHATE AMINOTRANSFERASE 2"/>
    <property type="match status" value="1"/>
</dbReference>
<dbReference type="GO" id="GO:0004400">
    <property type="term" value="F:histidinol-phosphate transaminase activity"/>
    <property type="evidence" value="ECO:0007669"/>
    <property type="project" value="UniProtKB-EC"/>
</dbReference>
<dbReference type="InterPro" id="IPR004839">
    <property type="entry name" value="Aminotransferase_I/II_large"/>
</dbReference>
<dbReference type="InterPro" id="IPR015422">
    <property type="entry name" value="PyrdxlP-dep_Trfase_small"/>
</dbReference>
<dbReference type="Gene3D" id="3.90.1150.10">
    <property type="entry name" value="Aspartate Aminotransferase, domain 1"/>
    <property type="match status" value="1"/>
</dbReference>
<dbReference type="InterPro" id="IPR006311">
    <property type="entry name" value="TAT_signal"/>
</dbReference>
<dbReference type="SUPFAM" id="SSF53383">
    <property type="entry name" value="PLP-dependent transferases"/>
    <property type="match status" value="1"/>
</dbReference>
<evidence type="ECO:0000313" key="8">
    <source>
        <dbReference type="EMBL" id="TWT36740.1"/>
    </source>
</evidence>
<comment type="cofactor">
    <cofactor evidence="1 6">
        <name>pyridoxal 5'-phosphate</name>
        <dbReference type="ChEBI" id="CHEBI:597326"/>
    </cofactor>
</comment>
<comment type="similarity">
    <text evidence="2">Belongs to the class-II pyridoxal-phosphate-dependent aminotransferase family. Histidinol-phosphate aminotransferase subfamily.</text>
</comment>
<dbReference type="EC" id="2.6.1.9" evidence="8"/>
<feature type="domain" description="Aminotransferase class I/classII large" evidence="7">
    <location>
        <begin position="60"/>
        <end position="384"/>
    </location>
</feature>
<dbReference type="OrthoDB" id="9813612at2"/>
<dbReference type="InterPro" id="IPR050106">
    <property type="entry name" value="HistidinolP_aminotransfase"/>
</dbReference>
<evidence type="ECO:0000256" key="6">
    <source>
        <dbReference type="RuleBase" id="RU003693"/>
    </source>
</evidence>
<keyword evidence="9" id="KW-1185">Reference proteome</keyword>
<dbReference type="PROSITE" id="PS00599">
    <property type="entry name" value="AA_TRANSFER_CLASS_2"/>
    <property type="match status" value="1"/>
</dbReference>
<dbReference type="PROSITE" id="PS51318">
    <property type="entry name" value="TAT"/>
    <property type="match status" value="1"/>
</dbReference>
<keyword evidence="3 8" id="KW-0032">Aminotransferase</keyword>
<dbReference type="GO" id="GO:0030170">
    <property type="term" value="F:pyridoxal phosphate binding"/>
    <property type="evidence" value="ECO:0007669"/>
    <property type="project" value="InterPro"/>
</dbReference>
<evidence type="ECO:0000259" key="7">
    <source>
        <dbReference type="Pfam" id="PF00155"/>
    </source>
</evidence>
<reference evidence="8 9" key="1">
    <citation type="submission" date="2019-02" db="EMBL/GenBank/DDBJ databases">
        <title>Deep-cultivation of Planctomycetes and their phenomic and genomic characterization uncovers novel biology.</title>
        <authorList>
            <person name="Wiegand S."/>
            <person name="Jogler M."/>
            <person name="Boedeker C."/>
            <person name="Pinto D."/>
            <person name="Vollmers J."/>
            <person name="Rivas-Marin E."/>
            <person name="Kohn T."/>
            <person name="Peeters S.H."/>
            <person name="Heuer A."/>
            <person name="Rast P."/>
            <person name="Oberbeckmann S."/>
            <person name="Bunk B."/>
            <person name="Jeske O."/>
            <person name="Meyerdierks A."/>
            <person name="Storesund J.E."/>
            <person name="Kallscheuer N."/>
            <person name="Luecker S."/>
            <person name="Lage O.M."/>
            <person name="Pohl T."/>
            <person name="Merkel B.J."/>
            <person name="Hornburger P."/>
            <person name="Mueller R.-W."/>
            <person name="Bruemmer F."/>
            <person name="Labrenz M."/>
            <person name="Spormann A.M."/>
            <person name="Op Den Camp H."/>
            <person name="Overmann J."/>
            <person name="Amann R."/>
            <person name="Jetten M.S.M."/>
            <person name="Mascher T."/>
            <person name="Medema M.H."/>
            <person name="Devos D.P."/>
            <person name="Kaster A.-K."/>
            <person name="Ovreas L."/>
            <person name="Rohde M."/>
            <person name="Galperin M.Y."/>
            <person name="Jogler C."/>
        </authorList>
    </citation>
    <scope>NUCLEOTIDE SEQUENCE [LARGE SCALE GENOMIC DNA]</scope>
    <source>
        <strain evidence="8 9">KOR34</strain>
    </source>
</reference>
<dbReference type="EMBL" id="SIHJ01000001">
    <property type="protein sequence ID" value="TWT36740.1"/>
    <property type="molecule type" value="Genomic_DNA"/>
</dbReference>
<dbReference type="InterPro" id="IPR001917">
    <property type="entry name" value="Aminotrans_II_pyridoxalP_BS"/>
</dbReference>
<name>A0A5C5VFR4_9BACT</name>
<dbReference type="PANTHER" id="PTHR43643:SF3">
    <property type="entry name" value="HISTIDINOL-PHOSPHATE AMINOTRANSFERASE"/>
    <property type="match status" value="1"/>
</dbReference>
<evidence type="ECO:0000256" key="2">
    <source>
        <dbReference type="ARBA" id="ARBA00007970"/>
    </source>
</evidence>
<dbReference type="AlphaFoldDB" id="A0A5C5VFR4"/>
<organism evidence="8 9">
    <name type="scientific">Posidoniimonas corsicana</name>
    <dbReference type="NCBI Taxonomy" id="1938618"/>
    <lineage>
        <taxon>Bacteria</taxon>
        <taxon>Pseudomonadati</taxon>
        <taxon>Planctomycetota</taxon>
        <taxon>Planctomycetia</taxon>
        <taxon>Pirellulales</taxon>
        <taxon>Lacipirellulaceae</taxon>
        <taxon>Posidoniimonas</taxon>
    </lineage>
</organism>
<evidence type="ECO:0000256" key="5">
    <source>
        <dbReference type="ARBA" id="ARBA00022898"/>
    </source>
</evidence>
<dbReference type="Proteomes" id="UP000316714">
    <property type="component" value="Unassembled WGS sequence"/>
</dbReference>
<dbReference type="Pfam" id="PF00155">
    <property type="entry name" value="Aminotran_1_2"/>
    <property type="match status" value="1"/>
</dbReference>
<proteinExistence type="inferred from homology"/>
<evidence type="ECO:0000256" key="1">
    <source>
        <dbReference type="ARBA" id="ARBA00001933"/>
    </source>
</evidence>
<keyword evidence="5 6" id="KW-0663">Pyridoxal phosphate</keyword>
<comment type="caution">
    <text evidence="8">The sequence shown here is derived from an EMBL/GenBank/DDBJ whole genome shotgun (WGS) entry which is preliminary data.</text>
</comment>
<dbReference type="InterPro" id="IPR015421">
    <property type="entry name" value="PyrdxlP-dep_Trfase_major"/>
</dbReference>
<gene>
    <name evidence="8" type="primary">hisC2</name>
    <name evidence="8" type="ORF">KOR34_16800</name>
</gene>
<evidence type="ECO:0000256" key="3">
    <source>
        <dbReference type="ARBA" id="ARBA00022576"/>
    </source>
</evidence>
<dbReference type="InterPro" id="IPR015424">
    <property type="entry name" value="PyrdxlP-dep_Trfase"/>
</dbReference>
<dbReference type="NCBIfam" id="TIGR01409">
    <property type="entry name" value="TAT_signal_seq"/>
    <property type="match status" value="1"/>
</dbReference>